<organism evidence="1 2">
    <name type="scientific">Cetraspora pellucida</name>
    <dbReference type="NCBI Taxonomy" id="1433469"/>
    <lineage>
        <taxon>Eukaryota</taxon>
        <taxon>Fungi</taxon>
        <taxon>Fungi incertae sedis</taxon>
        <taxon>Mucoromycota</taxon>
        <taxon>Glomeromycotina</taxon>
        <taxon>Glomeromycetes</taxon>
        <taxon>Diversisporales</taxon>
        <taxon>Gigasporaceae</taxon>
        <taxon>Cetraspora</taxon>
    </lineage>
</organism>
<dbReference type="EMBL" id="CAJVQA010043003">
    <property type="protein sequence ID" value="CAG8815382.1"/>
    <property type="molecule type" value="Genomic_DNA"/>
</dbReference>
<evidence type="ECO:0000313" key="2">
    <source>
        <dbReference type="Proteomes" id="UP000789759"/>
    </source>
</evidence>
<dbReference type="AlphaFoldDB" id="A0A9N9PGZ1"/>
<dbReference type="Proteomes" id="UP000789759">
    <property type="component" value="Unassembled WGS sequence"/>
</dbReference>
<reference evidence="1" key="1">
    <citation type="submission" date="2021-06" db="EMBL/GenBank/DDBJ databases">
        <authorList>
            <person name="Kallberg Y."/>
            <person name="Tangrot J."/>
            <person name="Rosling A."/>
        </authorList>
    </citation>
    <scope>NUCLEOTIDE SEQUENCE</scope>
    <source>
        <strain evidence="1">FL966</strain>
    </source>
</reference>
<gene>
    <name evidence="1" type="ORF">CPELLU_LOCUS19131</name>
</gene>
<comment type="caution">
    <text evidence="1">The sequence shown here is derived from an EMBL/GenBank/DDBJ whole genome shotgun (WGS) entry which is preliminary data.</text>
</comment>
<proteinExistence type="predicted"/>
<sequence length="134" mass="16456">KQHEEIQYRNSIWGFLKLYVNHNLIYDIIKIDDPKLYEKFISAINEILYWTKVFKVEDEAKFVKKYKRILAKMEASTNPNKYIINLSTKYLKYKFKPHLYKEKKKLLISITKLEYYYQTVSHKKKKHDKQNTKK</sequence>
<protein>
    <submittedName>
        <fullName evidence="1">14171_t:CDS:1</fullName>
    </submittedName>
</protein>
<name>A0A9N9PGZ1_9GLOM</name>
<accession>A0A9N9PGZ1</accession>
<evidence type="ECO:0000313" key="1">
    <source>
        <dbReference type="EMBL" id="CAG8815382.1"/>
    </source>
</evidence>
<dbReference type="OrthoDB" id="2438141at2759"/>
<feature type="non-terminal residue" evidence="1">
    <location>
        <position position="1"/>
    </location>
</feature>
<keyword evidence="2" id="KW-1185">Reference proteome</keyword>